<protein>
    <recommendedName>
        <fullName evidence="2">Flavin reductase like domain-containing protein</fullName>
    </recommendedName>
</protein>
<dbReference type="EMBL" id="CP054533">
    <property type="protein sequence ID" value="QSL64531.1"/>
    <property type="molecule type" value="Genomic_DNA"/>
</dbReference>
<dbReference type="InterPro" id="IPR002563">
    <property type="entry name" value="Flavin_Rdtase-like_dom"/>
</dbReference>
<keyword evidence="4" id="KW-1185">Reference proteome</keyword>
<dbReference type="SUPFAM" id="SSF50475">
    <property type="entry name" value="FMN-binding split barrel"/>
    <property type="match status" value="1"/>
</dbReference>
<evidence type="ECO:0000259" key="2">
    <source>
        <dbReference type="SMART" id="SM00903"/>
    </source>
</evidence>
<dbReference type="Gene3D" id="2.30.110.10">
    <property type="entry name" value="Electron Transport, Fmn-binding Protein, Chain A"/>
    <property type="match status" value="1"/>
</dbReference>
<name>A0A899FRX7_9ASCO</name>
<sequence>MKCLVQPVVIITTFDPKMNGLGRAITVSSFSSISLNPVPIVSFSIKLPSRMAILLRRSKRFAVHVLRSHDDQIRLAQNYAQSDLLNRNKMYNISQEHCQASLNKLPVLSGALGVLYCSTNKTIKIGDHKIWFGTVEYIENKDIFQKMSLSYCQGDFRIIKQD</sequence>
<organism evidence="3 4">
    <name type="scientific">Pneumocystis wakefieldiae</name>
    <dbReference type="NCBI Taxonomy" id="38082"/>
    <lineage>
        <taxon>Eukaryota</taxon>
        <taxon>Fungi</taxon>
        <taxon>Dikarya</taxon>
        <taxon>Ascomycota</taxon>
        <taxon>Taphrinomycotina</taxon>
        <taxon>Pneumocystomycetes</taxon>
        <taxon>Pneumocystaceae</taxon>
        <taxon>Pneumocystis</taxon>
    </lineage>
</organism>
<evidence type="ECO:0000256" key="1">
    <source>
        <dbReference type="ARBA" id="ARBA00023002"/>
    </source>
</evidence>
<evidence type="ECO:0000313" key="3">
    <source>
        <dbReference type="EMBL" id="QSL64531.1"/>
    </source>
</evidence>
<dbReference type="Proteomes" id="UP000663699">
    <property type="component" value="Chromosome 2"/>
</dbReference>
<dbReference type="InterPro" id="IPR050268">
    <property type="entry name" value="NADH-dep_flavin_reductase"/>
</dbReference>
<keyword evidence="1" id="KW-0560">Oxidoreductase</keyword>
<dbReference type="OrthoDB" id="5587740at2759"/>
<gene>
    <name evidence="3" type="ORF">MERGE_001832</name>
</gene>
<reference evidence="3" key="1">
    <citation type="submission" date="2020-06" db="EMBL/GenBank/DDBJ databases">
        <title>Genomes of multiple members of Pneumocystis genus reveal paths to human pathogen Pneumocystis jirovecii.</title>
        <authorList>
            <person name="Cisse O.H."/>
            <person name="Ma L."/>
            <person name="Dekker J."/>
            <person name="Khil P."/>
            <person name="Jo J."/>
            <person name="Brenchley J."/>
            <person name="Blair R."/>
            <person name="Pahar B."/>
            <person name="Chabe M."/>
            <person name="Van Rompay K.A."/>
            <person name="Keesler R."/>
            <person name="Sukura A."/>
            <person name="Hirsch V."/>
            <person name="Kutty G."/>
            <person name="Liu Y."/>
            <person name="Peng L."/>
            <person name="Chen J."/>
            <person name="Song J."/>
            <person name="Weissenbacher-Lang C."/>
            <person name="Xu J."/>
            <person name="Upham N.S."/>
            <person name="Stajich J.E."/>
            <person name="Cuomo C.A."/>
            <person name="Cushion M.T."/>
            <person name="Kovacs J.A."/>
        </authorList>
    </citation>
    <scope>NUCLEOTIDE SEQUENCE</scope>
    <source>
        <strain evidence="3">2A</strain>
    </source>
</reference>
<dbReference type="PANTHER" id="PTHR30466">
    <property type="entry name" value="FLAVIN REDUCTASE"/>
    <property type="match status" value="1"/>
</dbReference>
<dbReference type="PANTHER" id="PTHR30466:SF1">
    <property type="entry name" value="FMN REDUCTASE (NADH) RUTF"/>
    <property type="match status" value="1"/>
</dbReference>
<proteinExistence type="predicted"/>
<feature type="domain" description="Flavin reductase like" evidence="2">
    <location>
        <begin position="1"/>
        <end position="158"/>
    </location>
</feature>
<dbReference type="GO" id="GO:0010181">
    <property type="term" value="F:FMN binding"/>
    <property type="evidence" value="ECO:0007669"/>
    <property type="project" value="InterPro"/>
</dbReference>
<dbReference type="InterPro" id="IPR012349">
    <property type="entry name" value="Split_barrel_FMN-bd"/>
</dbReference>
<dbReference type="AlphaFoldDB" id="A0A899FRX7"/>
<dbReference type="Pfam" id="PF01613">
    <property type="entry name" value="Flavin_Reduct"/>
    <property type="match status" value="1"/>
</dbReference>
<evidence type="ECO:0000313" key="4">
    <source>
        <dbReference type="Proteomes" id="UP000663699"/>
    </source>
</evidence>
<dbReference type="SMART" id="SM00903">
    <property type="entry name" value="Flavin_Reduct"/>
    <property type="match status" value="1"/>
</dbReference>
<accession>A0A899FRX7</accession>
<dbReference type="GO" id="GO:0042602">
    <property type="term" value="F:riboflavin reductase (NADPH) activity"/>
    <property type="evidence" value="ECO:0007669"/>
    <property type="project" value="TreeGrafter"/>
</dbReference>